<proteinExistence type="predicted"/>
<dbReference type="OrthoDB" id="3071130at2759"/>
<protein>
    <submittedName>
        <fullName evidence="1">Uncharacterized protein</fullName>
    </submittedName>
</protein>
<dbReference type="Proteomes" id="UP000807306">
    <property type="component" value="Unassembled WGS sequence"/>
</dbReference>
<accession>A0A9P6JRR2</accession>
<gene>
    <name evidence="1" type="ORF">CPB83DRAFT_892479</name>
</gene>
<evidence type="ECO:0000313" key="2">
    <source>
        <dbReference type="Proteomes" id="UP000807306"/>
    </source>
</evidence>
<comment type="caution">
    <text evidence="1">The sequence shown here is derived from an EMBL/GenBank/DDBJ whole genome shotgun (WGS) entry which is preliminary data.</text>
</comment>
<evidence type="ECO:0000313" key="1">
    <source>
        <dbReference type="EMBL" id="KAF9530506.1"/>
    </source>
</evidence>
<name>A0A9P6JRR2_9AGAR</name>
<keyword evidence="2" id="KW-1185">Reference proteome</keyword>
<organism evidence="1 2">
    <name type="scientific">Crepidotus variabilis</name>
    <dbReference type="NCBI Taxonomy" id="179855"/>
    <lineage>
        <taxon>Eukaryota</taxon>
        <taxon>Fungi</taxon>
        <taxon>Dikarya</taxon>
        <taxon>Basidiomycota</taxon>
        <taxon>Agaricomycotina</taxon>
        <taxon>Agaricomycetes</taxon>
        <taxon>Agaricomycetidae</taxon>
        <taxon>Agaricales</taxon>
        <taxon>Agaricineae</taxon>
        <taxon>Crepidotaceae</taxon>
        <taxon>Crepidotus</taxon>
    </lineage>
</organism>
<sequence>MLKEEPENISIGDASIRNTSVPLYVGSYQSSAEVEQPKSVKVEVVFGATLVTVDHGGWFQPQFFEQSAGFHSLDTNISWSNDIGALNPVDAEEANIELNEYLLPAYSTGSVIFKDITIKIHPQATNIDKSASEMETYAATSAGILRFSASSSDSSRSQENEFMFQVVPDGCVIRLPDPQILDYTLHFIDPLPESQTLCPKISLILMVYNSIFASLTRD</sequence>
<reference evidence="1" key="1">
    <citation type="submission" date="2020-11" db="EMBL/GenBank/DDBJ databases">
        <authorList>
            <consortium name="DOE Joint Genome Institute"/>
            <person name="Ahrendt S."/>
            <person name="Riley R."/>
            <person name="Andreopoulos W."/>
            <person name="Labutti K."/>
            <person name="Pangilinan J."/>
            <person name="Ruiz-Duenas F.J."/>
            <person name="Barrasa J.M."/>
            <person name="Sanchez-Garcia M."/>
            <person name="Camarero S."/>
            <person name="Miyauchi S."/>
            <person name="Serrano A."/>
            <person name="Linde D."/>
            <person name="Babiker R."/>
            <person name="Drula E."/>
            <person name="Ayuso-Fernandez I."/>
            <person name="Pacheco R."/>
            <person name="Padilla G."/>
            <person name="Ferreira P."/>
            <person name="Barriuso J."/>
            <person name="Kellner H."/>
            <person name="Castanera R."/>
            <person name="Alfaro M."/>
            <person name="Ramirez L."/>
            <person name="Pisabarro A.G."/>
            <person name="Kuo A."/>
            <person name="Tritt A."/>
            <person name="Lipzen A."/>
            <person name="He G."/>
            <person name="Yan M."/>
            <person name="Ng V."/>
            <person name="Cullen D."/>
            <person name="Martin F."/>
            <person name="Rosso M.-N."/>
            <person name="Henrissat B."/>
            <person name="Hibbett D."/>
            <person name="Martinez A.T."/>
            <person name="Grigoriev I.V."/>
        </authorList>
    </citation>
    <scope>NUCLEOTIDE SEQUENCE</scope>
    <source>
        <strain evidence="1">CBS 506.95</strain>
    </source>
</reference>
<dbReference type="EMBL" id="MU157839">
    <property type="protein sequence ID" value="KAF9530506.1"/>
    <property type="molecule type" value="Genomic_DNA"/>
</dbReference>
<dbReference type="AlphaFoldDB" id="A0A9P6JRR2"/>